<evidence type="ECO:0000313" key="2">
    <source>
        <dbReference type="Proteomes" id="UP000007842"/>
    </source>
</evidence>
<sequence length="64" mass="7153">MRCRRRFLGDFSDEVLDLCRSREGFLTIAGGCDSFRDRCRSIVAAAERDLCDHRGGTVTPCGPE</sequence>
<name>G8WPT9_STREN</name>
<evidence type="ECO:0000313" key="1">
    <source>
        <dbReference type="EMBL" id="AEW92877.1"/>
    </source>
</evidence>
<proteinExistence type="predicted"/>
<keyword evidence="2" id="KW-1185">Reference proteome</keyword>
<dbReference type="KEGG" id="scy:SCATT_05060"/>
<dbReference type="EMBL" id="CP003219">
    <property type="protein sequence ID" value="AEW92877.1"/>
    <property type="molecule type" value="Genomic_DNA"/>
</dbReference>
<dbReference type="HOGENOM" id="CLU_2865762_0_0_11"/>
<reference evidence="2" key="1">
    <citation type="submission" date="2011-12" db="EMBL/GenBank/DDBJ databases">
        <title>Complete genome sequence of Streptomyces cattleya strain DSM 46488.</title>
        <authorList>
            <person name="Ou H.-Y."/>
            <person name="Li P."/>
            <person name="Zhao C."/>
            <person name="O'Hagan D."/>
            <person name="Deng Z."/>
        </authorList>
    </citation>
    <scope>NUCLEOTIDE SEQUENCE [LARGE SCALE GENOMIC DNA]</scope>
    <source>
        <strain evidence="2">ATCC 35852 / DSM 46488 / JCM 4925 / NBRC 14057 / NRRL 8057</strain>
    </source>
</reference>
<gene>
    <name evidence="1" type="ordered locus">SCATT_05060</name>
</gene>
<dbReference type="Proteomes" id="UP000007842">
    <property type="component" value="Chromosome"/>
</dbReference>
<dbReference type="AlphaFoldDB" id="G8WPT9"/>
<organism evidence="1 2">
    <name type="scientific">Streptantibioticus cattleyicolor (strain ATCC 35852 / DSM 46488 / JCM 4925 / NBRC 14057 / NRRL 8057)</name>
    <name type="common">Streptomyces cattleya</name>
    <dbReference type="NCBI Taxonomy" id="1003195"/>
    <lineage>
        <taxon>Bacteria</taxon>
        <taxon>Bacillati</taxon>
        <taxon>Actinomycetota</taxon>
        <taxon>Actinomycetes</taxon>
        <taxon>Kitasatosporales</taxon>
        <taxon>Streptomycetaceae</taxon>
        <taxon>Streptantibioticus</taxon>
    </lineage>
</organism>
<accession>G8WPT9</accession>
<protein>
    <submittedName>
        <fullName evidence="1">Uncharacterized protein</fullName>
    </submittedName>
</protein>